<dbReference type="PROSITE" id="PS50801">
    <property type="entry name" value="STAS"/>
    <property type="match status" value="1"/>
</dbReference>
<keyword evidence="3 6" id="KW-1133">Transmembrane helix</keyword>
<evidence type="ECO:0000256" key="6">
    <source>
        <dbReference type="SAM" id="Phobius"/>
    </source>
</evidence>
<dbReference type="Proteomes" id="UP001176940">
    <property type="component" value="Unassembled WGS sequence"/>
</dbReference>
<sequence>MKSETEENQVDETPTYNHLHLERKANNRVTIWKSLKTKLKNKCTCNTRKLKKLITGFLPVIQWLPKYNFKENAWGDVMSGLIIGIILVPQAIAYCLLAGLKPIYGLYTSFFANLIYFIMGTSRHVSVGIFSLISLMVGQVVDREVQLAGFDLDDDVLKTIKDGNTTDLMMNITMVNFTVGPLNIECGKECYAISIAAALTFIAGIYQAVLLEQRLVEKSNLYPPYIRSLSVIGASKGAVTVSTCLLGITLLRRHTSQSTAVSRRWEGQRNQQGPSDRTAPQILMGIFRLGFLSIYLSEPMLDGFATGASLTILTAQVKYLLGVKIPRSPGIGMIVTTWINIFKNIHNTNFCDVVTSAICITVLVAAKELGDRYKDKIKIPLPTELVVIVVATLVSHYCNLNEIYGSSVSGVIPIGFIPPKVPDFSLMGKIALDAIPLAVVSFAFTISLSEMFAKKYAYTVEANQEMFAIGFCNIIPSFFHSFATSAALAKTLVKTSTGCKTQVSSVVSALVVLSVLLFFAPLFYSLQKCVLACIIIVSLRGALRKFKDLPAQWRLNKIDAVVWSITVCSSALISTEMGLLVGIIFSMLCLIVRTQVPHTAVLSQIQDTVFYEDSDRYENLFPIPKIKIFRFESPLHYANKDYFLQSLYKKVGMNPSLEIIRRKKIEKKIKKKAKKQEEENMKDLDNNDIHIEFVEKKNDLETIILDCSVIAFLDTSGINTLKGVLKDYQEVQVSVLMACCNTSVIDALRRGAYFGKQDKDINNMLFYNIHDAVQFARQKTLAIRDSTV</sequence>
<dbReference type="InterPro" id="IPR018045">
    <property type="entry name" value="S04_transporter_CS"/>
</dbReference>
<feature type="transmembrane region" description="Helical" evidence="6">
    <location>
        <begin position="501"/>
        <end position="519"/>
    </location>
</feature>
<feature type="coiled-coil region" evidence="5">
    <location>
        <begin position="660"/>
        <end position="687"/>
    </location>
</feature>
<dbReference type="InterPro" id="IPR011547">
    <property type="entry name" value="SLC26A/SulP_dom"/>
</dbReference>
<dbReference type="Pfam" id="PF01740">
    <property type="entry name" value="STAS"/>
    <property type="match status" value="1"/>
</dbReference>
<dbReference type="PANTHER" id="PTHR11814">
    <property type="entry name" value="SULFATE TRANSPORTER"/>
    <property type="match status" value="1"/>
</dbReference>
<dbReference type="PROSITE" id="PS01130">
    <property type="entry name" value="SLC26A"/>
    <property type="match status" value="1"/>
</dbReference>
<protein>
    <recommendedName>
        <fullName evidence="7">STAS domain-containing protein</fullName>
    </recommendedName>
</protein>
<dbReference type="InterPro" id="IPR036513">
    <property type="entry name" value="STAS_dom_sf"/>
</dbReference>
<dbReference type="Gene3D" id="3.30.750.24">
    <property type="entry name" value="STAS domain"/>
    <property type="match status" value="1"/>
</dbReference>
<comment type="caution">
    <text evidence="8">The sequence shown here is derived from an EMBL/GenBank/DDBJ whole genome shotgun (WGS) entry which is preliminary data.</text>
</comment>
<gene>
    <name evidence="8" type="ORF">RIMI_LOCUS7265429</name>
</gene>
<keyword evidence="5" id="KW-0175">Coiled coil</keyword>
<evidence type="ECO:0000256" key="2">
    <source>
        <dbReference type="ARBA" id="ARBA00022692"/>
    </source>
</evidence>
<keyword evidence="4 6" id="KW-0472">Membrane</keyword>
<feature type="transmembrane region" description="Helical" evidence="6">
    <location>
        <begin position="555"/>
        <end position="573"/>
    </location>
</feature>
<evidence type="ECO:0000256" key="4">
    <source>
        <dbReference type="ARBA" id="ARBA00023136"/>
    </source>
</evidence>
<evidence type="ECO:0000313" key="8">
    <source>
        <dbReference type="EMBL" id="CAJ0937653.1"/>
    </source>
</evidence>
<dbReference type="EMBL" id="CAUEEQ010013655">
    <property type="protein sequence ID" value="CAJ0937653.1"/>
    <property type="molecule type" value="Genomic_DNA"/>
</dbReference>
<proteinExistence type="predicted"/>
<reference evidence="8" key="1">
    <citation type="submission" date="2023-07" db="EMBL/GenBank/DDBJ databases">
        <authorList>
            <person name="Stuckert A."/>
        </authorList>
    </citation>
    <scope>NUCLEOTIDE SEQUENCE</scope>
</reference>
<evidence type="ECO:0000259" key="7">
    <source>
        <dbReference type="PROSITE" id="PS50801"/>
    </source>
</evidence>
<name>A0ABN9LDW3_9NEOB</name>
<dbReference type="InterPro" id="IPR001902">
    <property type="entry name" value="SLC26A/SulP_fam"/>
</dbReference>
<dbReference type="InterPro" id="IPR002645">
    <property type="entry name" value="STAS_dom"/>
</dbReference>
<feature type="transmembrane region" description="Helical" evidence="6">
    <location>
        <begin position="468"/>
        <end position="489"/>
    </location>
</feature>
<evidence type="ECO:0000256" key="3">
    <source>
        <dbReference type="ARBA" id="ARBA00022989"/>
    </source>
</evidence>
<evidence type="ECO:0000313" key="9">
    <source>
        <dbReference type="Proteomes" id="UP001176940"/>
    </source>
</evidence>
<feature type="transmembrane region" description="Helical" evidence="6">
    <location>
        <begin position="430"/>
        <end position="448"/>
    </location>
</feature>
<organism evidence="8 9">
    <name type="scientific">Ranitomeya imitator</name>
    <name type="common">mimic poison frog</name>
    <dbReference type="NCBI Taxonomy" id="111125"/>
    <lineage>
        <taxon>Eukaryota</taxon>
        <taxon>Metazoa</taxon>
        <taxon>Chordata</taxon>
        <taxon>Craniata</taxon>
        <taxon>Vertebrata</taxon>
        <taxon>Euteleostomi</taxon>
        <taxon>Amphibia</taxon>
        <taxon>Batrachia</taxon>
        <taxon>Anura</taxon>
        <taxon>Neobatrachia</taxon>
        <taxon>Hyloidea</taxon>
        <taxon>Dendrobatidae</taxon>
        <taxon>Dendrobatinae</taxon>
        <taxon>Ranitomeya</taxon>
    </lineage>
</organism>
<dbReference type="SUPFAM" id="SSF52091">
    <property type="entry name" value="SpoIIaa-like"/>
    <property type="match status" value="1"/>
</dbReference>
<dbReference type="NCBIfam" id="TIGR00815">
    <property type="entry name" value="sulP"/>
    <property type="match status" value="1"/>
</dbReference>
<dbReference type="CDD" id="cd07042">
    <property type="entry name" value="STAS_SulP_like_sulfate_transporter"/>
    <property type="match status" value="1"/>
</dbReference>
<keyword evidence="2 6" id="KW-0812">Transmembrane</keyword>
<accession>A0ABN9LDW3</accession>
<dbReference type="Pfam" id="PF00916">
    <property type="entry name" value="Sulfate_transp"/>
    <property type="match status" value="2"/>
</dbReference>
<feature type="domain" description="STAS" evidence="7">
    <location>
        <begin position="616"/>
        <end position="776"/>
    </location>
</feature>
<feature type="transmembrane region" description="Helical" evidence="6">
    <location>
        <begin position="229"/>
        <end position="251"/>
    </location>
</feature>
<feature type="transmembrane region" description="Helical" evidence="6">
    <location>
        <begin position="190"/>
        <end position="209"/>
    </location>
</feature>
<comment type="subcellular location">
    <subcellularLocation>
        <location evidence="1">Membrane</location>
        <topology evidence="1">Multi-pass membrane protein</topology>
    </subcellularLocation>
</comment>
<feature type="transmembrane region" description="Helical" evidence="6">
    <location>
        <begin position="77"/>
        <end position="96"/>
    </location>
</feature>
<feature type="transmembrane region" description="Helical" evidence="6">
    <location>
        <begin position="125"/>
        <end position="141"/>
    </location>
</feature>
<evidence type="ECO:0000256" key="1">
    <source>
        <dbReference type="ARBA" id="ARBA00004141"/>
    </source>
</evidence>
<evidence type="ECO:0000256" key="5">
    <source>
        <dbReference type="SAM" id="Coils"/>
    </source>
</evidence>
<keyword evidence="9" id="KW-1185">Reference proteome</keyword>